<feature type="signal peptide" evidence="3">
    <location>
        <begin position="1"/>
        <end position="19"/>
    </location>
</feature>
<feature type="chain" id="PRO_5047305974" evidence="3">
    <location>
        <begin position="20"/>
        <end position="462"/>
    </location>
</feature>
<keyword evidence="2" id="KW-0677">Repeat</keyword>
<dbReference type="EMBL" id="JBHUMD010000003">
    <property type="protein sequence ID" value="MFD2600750.1"/>
    <property type="molecule type" value="Genomic_DNA"/>
</dbReference>
<organism evidence="5 6">
    <name type="scientific">Flavobacterium suzhouense</name>
    <dbReference type="NCBI Taxonomy" id="1529638"/>
    <lineage>
        <taxon>Bacteria</taxon>
        <taxon>Pseudomonadati</taxon>
        <taxon>Bacteroidota</taxon>
        <taxon>Flavobacteriia</taxon>
        <taxon>Flavobacteriales</taxon>
        <taxon>Flavobacteriaceae</taxon>
        <taxon>Flavobacterium</taxon>
    </lineage>
</organism>
<evidence type="ECO:0000313" key="5">
    <source>
        <dbReference type="EMBL" id="MFD2600750.1"/>
    </source>
</evidence>
<evidence type="ECO:0000256" key="2">
    <source>
        <dbReference type="ARBA" id="ARBA00022737"/>
    </source>
</evidence>
<dbReference type="PROSITE" id="PS00626">
    <property type="entry name" value="RCC1_2"/>
    <property type="match status" value="2"/>
</dbReference>
<comment type="caution">
    <text evidence="5">The sequence shown here is derived from an EMBL/GenBank/DDBJ whole genome shotgun (WGS) entry which is preliminary data.</text>
</comment>
<dbReference type="Gene3D" id="2.130.10.30">
    <property type="entry name" value="Regulator of chromosome condensation 1/beta-lactamase-inhibitor protein II"/>
    <property type="match status" value="2"/>
</dbReference>
<dbReference type="InterPro" id="IPR009091">
    <property type="entry name" value="RCC1/BLIP-II"/>
</dbReference>
<sequence length="462" mass="49237">MKKTLLSLVALAVTQFSGAQILEDHCWDSFSSLGFHSLAVKSDHTLWAWGHNAYGQLGNGETTNSSIPVQVSSEGQWAVVAGGSDHSVALKADHTLWTWGRNNNGQLGDNTNTDNGVPTQIGTANDWEQIAAGAFHTLAIKANGTLWGWGNNSYQQLTGTGARLVPTQIGSATDWVEVACGSYFTIARKSNGTLWAWGKNGDGELGIGSSGGSTIGVPTQIGTDTNWNHVDAGFAFAVASKNTEGANLWAWGSNTNGQLGDNTTVNKNSPIPVGGDVHYDSFSVGLLHVIAVKSDNTLWSWGRNMFGELGIGSTTDSYTPVQVGTNDQWTHVSCGASHTFAQTANGDSFLWGRNHYGQVGNTTVIDQTTPFFLSTCSTITGLNENTLSQITLYPNPTSSMLTLANTEMLNIENLSVTDMTGKLVLSQKGNSPEINVEVLPAGIYFLNVSSKEGVQHLKFVKE</sequence>
<keyword evidence="6" id="KW-1185">Reference proteome</keyword>
<gene>
    <name evidence="5" type="ORF">ACFSR3_01665</name>
</gene>
<dbReference type="NCBIfam" id="TIGR04183">
    <property type="entry name" value="Por_Secre_tail"/>
    <property type="match status" value="1"/>
</dbReference>
<dbReference type="Proteomes" id="UP001597480">
    <property type="component" value="Unassembled WGS sequence"/>
</dbReference>
<dbReference type="InterPro" id="IPR026444">
    <property type="entry name" value="Secre_tail"/>
</dbReference>
<reference evidence="6" key="1">
    <citation type="journal article" date="2019" name="Int. J. Syst. Evol. Microbiol.">
        <title>The Global Catalogue of Microorganisms (GCM) 10K type strain sequencing project: providing services to taxonomists for standard genome sequencing and annotation.</title>
        <authorList>
            <consortium name="The Broad Institute Genomics Platform"/>
            <consortium name="The Broad Institute Genome Sequencing Center for Infectious Disease"/>
            <person name="Wu L."/>
            <person name="Ma J."/>
        </authorList>
    </citation>
    <scope>NUCLEOTIDE SEQUENCE [LARGE SCALE GENOMIC DNA]</scope>
    <source>
        <strain evidence="6">KCTC 42107</strain>
    </source>
</reference>
<dbReference type="PANTHER" id="PTHR22870">
    <property type="entry name" value="REGULATOR OF CHROMOSOME CONDENSATION"/>
    <property type="match status" value="1"/>
</dbReference>
<proteinExistence type="predicted"/>
<dbReference type="Pfam" id="PF13540">
    <property type="entry name" value="RCC1_2"/>
    <property type="match status" value="1"/>
</dbReference>
<dbReference type="PANTHER" id="PTHR22870:SF408">
    <property type="entry name" value="OS09G0560450 PROTEIN"/>
    <property type="match status" value="1"/>
</dbReference>
<dbReference type="SUPFAM" id="SSF50985">
    <property type="entry name" value="RCC1/BLIP-II"/>
    <property type="match status" value="2"/>
</dbReference>
<dbReference type="RefSeq" id="WP_379819428.1">
    <property type="nucleotide sequence ID" value="NZ_JBHUMD010000003.1"/>
</dbReference>
<protein>
    <submittedName>
        <fullName evidence="5">T9SS type A sorting domain-containing protein</fullName>
    </submittedName>
</protein>
<dbReference type="Pfam" id="PF18962">
    <property type="entry name" value="Por_Secre_tail"/>
    <property type="match status" value="1"/>
</dbReference>
<evidence type="ECO:0000256" key="1">
    <source>
        <dbReference type="ARBA" id="ARBA00022729"/>
    </source>
</evidence>
<keyword evidence="1 3" id="KW-0732">Signal</keyword>
<dbReference type="PRINTS" id="PR00633">
    <property type="entry name" value="RCCNDNSATION"/>
</dbReference>
<dbReference type="PROSITE" id="PS50012">
    <property type="entry name" value="RCC1_3"/>
    <property type="match status" value="6"/>
</dbReference>
<accession>A0ABW5NQQ2</accession>
<evidence type="ECO:0000259" key="4">
    <source>
        <dbReference type="Pfam" id="PF18962"/>
    </source>
</evidence>
<evidence type="ECO:0000256" key="3">
    <source>
        <dbReference type="SAM" id="SignalP"/>
    </source>
</evidence>
<evidence type="ECO:0000313" key="6">
    <source>
        <dbReference type="Proteomes" id="UP001597480"/>
    </source>
</evidence>
<feature type="domain" description="Secretion system C-terminal sorting" evidence="4">
    <location>
        <begin position="392"/>
        <end position="458"/>
    </location>
</feature>
<dbReference type="Pfam" id="PF00415">
    <property type="entry name" value="RCC1"/>
    <property type="match status" value="4"/>
</dbReference>
<name>A0ABW5NQQ2_9FLAO</name>
<dbReference type="InterPro" id="IPR051210">
    <property type="entry name" value="Ub_ligase/GEF_domain"/>
</dbReference>
<dbReference type="InterPro" id="IPR000408">
    <property type="entry name" value="Reg_chr_condens"/>
</dbReference>